<protein>
    <submittedName>
        <fullName evidence="4">Glycosyltransferase family 8 protein</fullName>
    </submittedName>
</protein>
<dbReference type="PANTHER" id="PTHR13778:SF47">
    <property type="entry name" value="LIPOPOLYSACCHARIDE 1,3-GALACTOSYLTRANSFERASE"/>
    <property type="match status" value="1"/>
</dbReference>
<evidence type="ECO:0000313" key="4">
    <source>
        <dbReference type="EMBL" id="MCI0128749.1"/>
    </source>
</evidence>
<dbReference type="SUPFAM" id="SSF53448">
    <property type="entry name" value="Nucleotide-diphospho-sugar transferases"/>
    <property type="match status" value="1"/>
</dbReference>
<evidence type="ECO:0000256" key="2">
    <source>
        <dbReference type="ARBA" id="ARBA00022679"/>
    </source>
</evidence>
<reference evidence="4" key="1">
    <citation type="submission" date="2022-03" db="EMBL/GenBank/DDBJ databases">
        <title>The complete genome sequence of a Methyloterrigena soli.</title>
        <authorList>
            <person name="Zi Z."/>
        </authorList>
    </citation>
    <scope>NUCLEOTIDE SEQUENCE</scope>
    <source>
        <strain evidence="4">M48</strain>
    </source>
</reference>
<proteinExistence type="predicted"/>
<dbReference type="CDD" id="cd04194">
    <property type="entry name" value="GT8_A4GalT_like"/>
    <property type="match status" value="1"/>
</dbReference>
<keyword evidence="3" id="KW-0479">Metal-binding</keyword>
<dbReference type="InterPro" id="IPR002495">
    <property type="entry name" value="Glyco_trans_8"/>
</dbReference>
<comment type="caution">
    <text evidence="4">The sequence shown here is derived from an EMBL/GenBank/DDBJ whole genome shotgun (WGS) entry which is preliminary data.</text>
</comment>
<accession>A0AA41QQ50</accession>
<dbReference type="Proteomes" id="UP001156140">
    <property type="component" value="Unassembled WGS sequence"/>
</dbReference>
<keyword evidence="2" id="KW-0808">Transferase</keyword>
<organism evidence="4 5">
    <name type="scientific">Paradevosia shaoguanensis</name>
    <dbReference type="NCBI Taxonomy" id="1335043"/>
    <lineage>
        <taxon>Bacteria</taxon>
        <taxon>Pseudomonadati</taxon>
        <taxon>Pseudomonadota</taxon>
        <taxon>Alphaproteobacteria</taxon>
        <taxon>Hyphomicrobiales</taxon>
        <taxon>Devosiaceae</taxon>
        <taxon>Paradevosia</taxon>
    </lineage>
</organism>
<dbReference type="AlphaFoldDB" id="A0AA41QQ50"/>
<keyword evidence="1" id="KW-0328">Glycosyltransferase</keyword>
<dbReference type="PANTHER" id="PTHR13778">
    <property type="entry name" value="GLYCOSYLTRANSFERASE 8 DOMAIN-CONTAINING PROTEIN"/>
    <property type="match status" value="1"/>
</dbReference>
<evidence type="ECO:0000256" key="1">
    <source>
        <dbReference type="ARBA" id="ARBA00022676"/>
    </source>
</evidence>
<evidence type="ECO:0000313" key="5">
    <source>
        <dbReference type="Proteomes" id="UP001156140"/>
    </source>
</evidence>
<keyword evidence="5" id="KW-1185">Reference proteome</keyword>
<dbReference type="GO" id="GO:0046872">
    <property type="term" value="F:metal ion binding"/>
    <property type="evidence" value="ECO:0007669"/>
    <property type="project" value="UniProtKB-KW"/>
</dbReference>
<name>A0AA41QQ50_9HYPH</name>
<dbReference type="InterPro" id="IPR050748">
    <property type="entry name" value="Glycosyltrans_8_dom-fam"/>
</dbReference>
<dbReference type="EMBL" id="JALAZD010000003">
    <property type="protein sequence ID" value="MCI0128749.1"/>
    <property type="molecule type" value="Genomic_DNA"/>
</dbReference>
<dbReference type="Gene3D" id="3.90.550.10">
    <property type="entry name" value="Spore Coat Polysaccharide Biosynthesis Protein SpsA, Chain A"/>
    <property type="match status" value="1"/>
</dbReference>
<dbReference type="InterPro" id="IPR029044">
    <property type="entry name" value="Nucleotide-diphossugar_trans"/>
</dbReference>
<dbReference type="RefSeq" id="WP_281736838.1">
    <property type="nucleotide sequence ID" value="NZ_JAKETQ010000003.1"/>
</dbReference>
<dbReference type="GO" id="GO:0016757">
    <property type="term" value="F:glycosyltransferase activity"/>
    <property type="evidence" value="ECO:0007669"/>
    <property type="project" value="UniProtKB-KW"/>
</dbReference>
<dbReference type="Pfam" id="PF01501">
    <property type="entry name" value="Glyco_transf_8"/>
    <property type="match status" value="1"/>
</dbReference>
<evidence type="ECO:0000256" key="3">
    <source>
        <dbReference type="ARBA" id="ARBA00022723"/>
    </source>
</evidence>
<sequence>MPQDTSHRDPIHIALTFDDRYWAPAYATMRSICIVSRRRANIVFHLMHMGLGEEHRQALTAITAEYGATLEFYDLESDGALMDRVRQLPPVKHRHLNFSPMVYIRLFLTDIVPRTVERLIYIDCDMMVRAPIEALYDLDLGDYPIAAVLDPYGTGFQTGRDFRPKPYYDTTEPFFNAGLMIIDTRSLAAIDPVATAKARLSAEEFASVYYDQDILNIALRNNWLVLEPMWNLQNPTPSHEALDPRVVHYTGTNKPWLLFGETAFKRNYRHIMTNDYFYLFLRERIAARLPWLRPFLKLKRPAPVATETGRELPRSAP</sequence>
<gene>
    <name evidence="4" type="ORF">ML536_18100</name>
</gene>